<evidence type="ECO:0000313" key="3">
    <source>
        <dbReference type="EMBL" id="AQL00758.1"/>
    </source>
</evidence>
<gene>
    <name evidence="3" type="ORF">ZEAMMB73_Zm00001d044740</name>
</gene>
<proteinExistence type="predicted"/>
<sequence>MPREESGTARQSSVGGRGRMEQQPHMFCSNLKLSYIVQGMTSFDILRLIALGVDVYLLLQQYKLLRHSGAKVPDCGGTGLCSRCKGECFVFKQLSKETATRSHKAAKNMATGYTSGLSTNGPTATSTPPPACLHKMAGVLPTINTHVKRSWDVHVCGSTTRASVGTLILSSWQWKSHNRTMELVASSGVALGLALIYNKALFPVRVPITIAFMS</sequence>
<dbReference type="Pfam" id="PF25433">
    <property type="entry name" value="DUF7895"/>
    <property type="match status" value="1"/>
</dbReference>
<dbReference type="PANTHER" id="PTHR37230">
    <property type="entry name" value="OS06G0731300 PROTEIN"/>
    <property type="match status" value="1"/>
</dbReference>
<evidence type="ECO:0000259" key="2">
    <source>
        <dbReference type="Pfam" id="PF25433"/>
    </source>
</evidence>
<dbReference type="PaxDb" id="4577-GRMZM2G301553_P01"/>
<accession>A0A1D6NR14</accession>
<evidence type="ECO:0000256" key="1">
    <source>
        <dbReference type="SAM" id="MobiDB-lite"/>
    </source>
</evidence>
<reference evidence="3" key="1">
    <citation type="submission" date="2015-12" db="EMBL/GenBank/DDBJ databases">
        <title>Update maize B73 reference genome by single molecule sequencing technologies.</title>
        <authorList>
            <consortium name="Maize Genome Sequencing Project"/>
            <person name="Ware D."/>
        </authorList>
    </citation>
    <scope>NUCLEOTIDE SEQUENCE</scope>
    <source>
        <tissue evidence="3">Seedling</tissue>
    </source>
</reference>
<dbReference type="InParanoid" id="A0A1D6NR14"/>
<feature type="domain" description="DUF7895" evidence="2">
    <location>
        <begin position="71"/>
        <end position="119"/>
    </location>
</feature>
<dbReference type="EMBL" id="CM000785">
    <property type="protein sequence ID" value="AQL00758.1"/>
    <property type="molecule type" value="Genomic_DNA"/>
</dbReference>
<dbReference type="InterPro" id="IPR057217">
    <property type="entry name" value="DUF7895"/>
</dbReference>
<name>A0A1D6NR14_MAIZE</name>
<feature type="region of interest" description="Disordered" evidence="1">
    <location>
        <begin position="1"/>
        <end position="20"/>
    </location>
</feature>
<dbReference type="SMR" id="A0A1D6NR14"/>
<dbReference type="AlphaFoldDB" id="A0A1D6NR14"/>
<dbReference type="PANTHER" id="PTHR37230:SF1">
    <property type="entry name" value="OS06G0731300 PROTEIN"/>
    <property type="match status" value="1"/>
</dbReference>
<organism evidence="3">
    <name type="scientific">Zea mays</name>
    <name type="common">Maize</name>
    <dbReference type="NCBI Taxonomy" id="4577"/>
    <lineage>
        <taxon>Eukaryota</taxon>
        <taxon>Viridiplantae</taxon>
        <taxon>Streptophyta</taxon>
        <taxon>Embryophyta</taxon>
        <taxon>Tracheophyta</taxon>
        <taxon>Spermatophyta</taxon>
        <taxon>Magnoliopsida</taxon>
        <taxon>Liliopsida</taxon>
        <taxon>Poales</taxon>
        <taxon>Poaceae</taxon>
        <taxon>PACMAD clade</taxon>
        <taxon>Panicoideae</taxon>
        <taxon>Andropogonodae</taxon>
        <taxon>Andropogoneae</taxon>
        <taxon>Tripsacinae</taxon>
        <taxon>Zea</taxon>
    </lineage>
</organism>
<protein>
    <recommendedName>
        <fullName evidence="2">DUF7895 domain-containing protein</fullName>
    </recommendedName>
</protein>